<feature type="region of interest" description="Disordered" evidence="1">
    <location>
        <begin position="1"/>
        <end position="27"/>
    </location>
</feature>
<comment type="caution">
    <text evidence="2">The sequence shown here is derived from an EMBL/GenBank/DDBJ whole genome shotgun (WGS) entry which is preliminary data.</text>
</comment>
<accession>A0A8S4QK54</accession>
<reference evidence="2" key="1">
    <citation type="submission" date="2022-03" db="EMBL/GenBank/DDBJ databases">
        <authorList>
            <person name="Lindestad O."/>
        </authorList>
    </citation>
    <scope>NUCLEOTIDE SEQUENCE</scope>
</reference>
<protein>
    <submittedName>
        <fullName evidence="2">Jg21710 protein</fullName>
    </submittedName>
</protein>
<evidence type="ECO:0000313" key="2">
    <source>
        <dbReference type="EMBL" id="CAH2214285.1"/>
    </source>
</evidence>
<sequence>MEAEEQPTAPSAPVVAKEANPEVKEES</sequence>
<evidence type="ECO:0000256" key="1">
    <source>
        <dbReference type="SAM" id="MobiDB-lite"/>
    </source>
</evidence>
<dbReference type="AlphaFoldDB" id="A0A8S4QK54"/>
<evidence type="ECO:0000313" key="3">
    <source>
        <dbReference type="Proteomes" id="UP000838756"/>
    </source>
</evidence>
<dbReference type="EMBL" id="CAKXAJ010011524">
    <property type="protein sequence ID" value="CAH2214285.1"/>
    <property type="molecule type" value="Genomic_DNA"/>
</dbReference>
<proteinExistence type="predicted"/>
<keyword evidence="3" id="KW-1185">Reference proteome</keyword>
<organism evidence="2 3">
    <name type="scientific">Pararge aegeria aegeria</name>
    <dbReference type="NCBI Taxonomy" id="348720"/>
    <lineage>
        <taxon>Eukaryota</taxon>
        <taxon>Metazoa</taxon>
        <taxon>Ecdysozoa</taxon>
        <taxon>Arthropoda</taxon>
        <taxon>Hexapoda</taxon>
        <taxon>Insecta</taxon>
        <taxon>Pterygota</taxon>
        <taxon>Neoptera</taxon>
        <taxon>Endopterygota</taxon>
        <taxon>Lepidoptera</taxon>
        <taxon>Glossata</taxon>
        <taxon>Ditrysia</taxon>
        <taxon>Papilionoidea</taxon>
        <taxon>Nymphalidae</taxon>
        <taxon>Satyrinae</taxon>
        <taxon>Satyrini</taxon>
        <taxon>Parargina</taxon>
        <taxon>Pararge</taxon>
    </lineage>
</organism>
<name>A0A8S4QK54_9NEOP</name>
<feature type="non-terminal residue" evidence="2">
    <location>
        <position position="27"/>
    </location>
</feature>
<dbReference type="Proteomes" id="UP000838756">
    <property type="component" value="Unassembled WGS sequence"/>
</dbReference>
<gene>
    <name evidence="2" type="primary">jg21710</name>
    <name evidence="2" type="ORF">PAEG_LOCUS3563</name>
</gene>